<comment type="caution">
    <text evidence="1">The sequence shown here is derived from an EMBL/GenBank/DDBJ whole genome shotgun (WGS) entry which is preliminary data.</text>
</comment>
<evidence type="ECO:0000313" key="1">
    <source>
        <dbReference type="EMBL" id="PZO77598.1"/>
    </source>
</evidence>
<proteinExistence type="predicted"/>
<dbReference type="AlphaFoldDB" id="A0A2W5B9J2"/>
<name>A0A2W5B9J2_9SPHN</name>
<gene>
    <name evidence="1" type="ORF">DI632_08660</name>
</gene>
<reference evidence="1 2" key="1">
    <citation type="submission" date="2017-08" db="EMBL/GenBank/DDBJ databases">
        <title>Infants hospitalized years apart are colonized by the same room-sourced microbial strains.</title>
        <authorList>
            <person name="Brooks B."/>
            <person name="Olm M.R."/>
            <person name="Firek B.A."/>
            <person name="Baker R."/>
            <person name="Thomas B.C."/>
            <person name="Morowitz M.J."/>
            <person name="Banfield J.F."/>
        </authorList>
    </citation>
    <scope>NUCLEOTIDE SEQUENCE [LARGE SCALE GENOMIC DNA]</scope>
    <source>
        <strain evidence="1">S2_018_000_R3_110</strain>
    </source>
</reference>
<accession>A0A2W5B9J2</accession>
<dbReference type="Proteomes" id="UP000248614">
    <property type="component" value="Unassembled WGS sequence"/>
</dbReference>
<organism evidence="1 2">
    <name type="scientific">Sphingomonas hengshuiensis</name>
    <dbReference type="NCBI Taxonomy" id="1609977"/>
    <lineage>
        <taxon>Bacteria</taxon>
        <taxon>Pseudomonadati</taxon>
        <taxon>Pseudomonadota</taxon>
        <taxon>Alphaproteobacteria</taxon>
        <taxon>Sphingomonadales</taxon>
        <taxon>Sphingomonadaceae</taxon>
        <taxon>Sphingomonas</taxon>
    </lineage>
</organism>
<sequence length="113" mass="12641">MAKADRLARLDDLRLEQESEYRTALIEALRRTAAGKWGLFDHQADRRTRAAIAPVIDHLEEIGDAVDAARAQLGLPPFDLRQEFLRSRGPVGPQAVGEPRQAQAWLDRLMAEG</sequence>
<evidence type="ECO:0000313" key="2">
    <source>
        <dbReference type="Proteomes" id="UP000248614"/>
    </source>
</evidence>
<dbReference type="EMBL" id="QFNF01000018">
    <property type="protein sequence ID" value="PZO77598.1"/>
    <property type="molecule type" value="Genomic_DNA"/>
</dbReference>
<protein>
    <submittedName>
        <fullName evidence="1">Uncharacterized protein</fullName>
    </submittedName>
</protein>